<protein>
    <submittedName>
        <fullName evidence="1">Uncharacterized protein</fullName>
    </submittedName>
</protein>
<organism evidence="1">
    <name type="scientific">Rhizophora mucronata</name>
    <name type="common">Asiatic mangrove</name>
    <dbReference type="NCBI Taxonomy" id="61149"/>
    <lineage>
        <taxon>Eukaryota</taxon>
        <taxon>Viridiplantae</taxon>
        <taxon>Streptophyta</taxon>
        <taxon>Embryophyta</taxon>
        <taxon>Tracheophyta</taxon>
        <taxon>Spermatophyta</taxon>
        <taxon>Magnoliopsida</taxon>
        <taxon>eudicotyledons</taxon>
        <taxon>Gunneridae</taxon>
        <taxon>Pentapetalae</taxon>
        <taxon>rosids</taxon>
        <taxon>fabids</taxon>
        <taxon>Malpighiales</taxon>
        <taxon>Rhizophoraceae</taxon>
        <taxon>Rhizophora</taxon>
    </lineage>
</organism>
<accession>A0A2P2NUY2</accession>
<sequence>MLRQSSYFTSYISIMLAESHEPQIYSLLII</sequence>
<dbReference type="EMBL" id="GGEC01065842">
    <property type="protein sequence ID" value="MBX46326.1"/>
    <property type="molecule type" value="Transcribed_RNA"/>
</dbReference>
<reference evidence="1" key="1">
    <citation type="submission" date="2018-02" db="EMBL/GenBank/DDBJ databases">
        <title>Rhizophora mucronata_Transcriptome.</title>
        <authorList>
            <person name="Meera S.P."/>
            <person name="Sreeshan A."/>
            <person name="Augustine A."/>
        </authorList>
    </citation>
    <scope>NUCLEOTIDE SEQUENCE</scope>
    <source>
        <tissue evidence="1">Leaf</tissue>
    </source>
</reference>
<name>A0A2P2NUY2_RHIMU</name>
<dbReference type="AlphaFoldDB" id="A0A2P2NUY2"/>
<evidence type="ECO:0000313" key="1">
    <source>
        <dbReference type="EMBL" id="MBX46326.1"/>
    </source>
</evidence>
<proteinExistence type="predicted"/>